<sequence length="225" mass="24807">MKLAPLHTCLVLGAMAATAQDIQSSPFQLVIQSVQDETLNGHRITACHIGGAIDSMCLAEADGATFFSNTSQGLLSPLEGYEPASVLVWNFAGASRSISKPMSFYHDPSTNVAMPLFHAGYASRQQVTFDKAGRLAIISHMDDSKHPPAFKAKALQNWFVCKNYENTSKRMSLAWVVGRGDVSPQNPTCVKVRVYRKYVSKGLKRQKQGRWKKKSSRGESKLRQS</sequence>
<dbReference type="EMBL" id="NJEU01000768">
    <property type="protein sequence ID" value="PHH70676.1"/>
    <property type="molecule type" value="Genomic_DNA"/>
</dbReference>
<protein>
    <recommendedName>
        <fullName evidence="3">DUF7907 domain-containing protein</fullName>
    </recommendedName>
</protein>
<evidence type="ECO:0000259" key="3">
    <source>
        <dbReference type="Pfam" id="PF25484"/>
    </source>
</evidence>
<feature type="chain" id="PRO_5011976537" description="DUF7907 domain-containing protein" evidence="2">
    <location>
        <begin position="20"/>
        <end position="225"/>
    </location>
</feature>
<dbReference type="OrthoDB" id="3515453at2759"/>
<keyword evidence="5" id="KW-1185">Reference proteome</keyword>
<comment type="caution">
    <text evidence="4">The sequence shown here is derived from an EMBL/GenBank/DDBJ whole genome shotgun (WGS) entry which is preliminary data.</text>
</comment>
<name>A0A2C5YSG7_9HYPO</name>
<evidence type="ECO:0000256" key="2">
    <source>
        <dbReference type="SAM" id="SignalP"/>
    </source>
</evidence>
<dbReference type="Pfam" id="PF25484">
    <property type="entry name" value="DUF7907"/>
    <property type="match status" value="1"/>
</dbReference>
<dbReference type="Proteomes" id="UP000224854">
    <property type="component" value="Unassembled WGS sequence"/>
</dbReference>
<feature type="compositionally biased region" description="Basic and acidic residues" evidence="1">
    <location>
        <begin position="216"/>
        <end position="225"/>
    </location>
</feature>
<keyword evidence="2" id="KW-0732">Signal</keyword>
<evidence type="ECO:0000313" key="5">
    <source>
        <dbReference type="Proteomes" id="UP000224854"/>
    </source>
</evidence>
<gene>
    <name evidence="4" type="ORF">CDD82_6974</name>
</gene>
<proteinExistence type="predicted"/>
<evidence type="ECO:0000256" key="1">
    <source>
        <dbReference type="SAM" id="MobiDB-lite"/>
    </source>
</evidence>
<reference evidence="4 5" key="1">
    <citation type="submission" date="2017-06" db="EMBL/GenBank/DDBJ databases">
        <title>Ant-infecting Ophiocordyceps genomes reveal a high diversity of potential behavioral manipulation genes and a possible major role for enterotoxins.</title>
        <authorList>
            <person name="De Bekker C."/>
            <person name="Evans H.C."/>
            <person name="Brachmann A."/>
            <person name="Hughes D.P."/>
        </authorList>
    </citation>
    <scope>NUCLEOTIDE SEQUENCE [LARGE SCALE GENOMIC DNA]</scope>
    <source>
        <strain evidence="4 5">1348a</strain>
    </source>
</reference>
<organism evidence="4 5">
    <name type="scientific">Ophiocordyceps australis</name>
    <dbReference type="NCBI Taxonomy" id="1399860"/>
    <lineage>
        <taxon>Eukaryota</taxon>
        <taxon>Fungi</taxon>
        <taxon>Dikarya</taxon>
        <taxon>Ascomycota</taxon>
        <taxon>Pezizomycotina</taxon>
        <taxon>Sordariomycetes</taxon>
        <taxon>Hypocreomycetidae</taxon>
        <taxon>Hypocreales</taxon>
        <taxon>Ophiocordycipitaceae</taxon>
        <taxon>Ophiocordyceps</taxon>
    </lineage>
</organism>
<feature type="signal peptide" evidence="2">
    <location>
        <begin position="1"/>
        <end position="19"/>
    </location>
</feature>
<accession>A0A2C5YSG7</accession>
<feature type="region of interest" description="Disordered" evidence="1">
    <location>
        <begin position="205"/>
        <end position="225"/>
    </location>
</feature>
<feature type="domain" description="DUF7907" evidence="3">
    <location>
        <begin position="24"/>
        <end position="198"/>
    </location>
</feature>
<evidence type="ECO:0000313" key="4">
    <source>
        <dbReference type="EMBL" id="PHH70676.1"/>
    </source>
</evidence>
<dbReference type="InterPro" id="IPR057229">
    <property type="entry name" value="DUF7907"/>
</dbReference>
<feature type="compositionally biased region" description="Basic residues" evidence="1">
    <location>
        <begin position="205"/>
        <end position="215"/>
    </location>
</feature>
<dbReference type="AlphaFoldDB" id="A0A2C5YSG7"/>